<feature type="transmembrane region" description="Helical" evidence="5">
    <location>
        <begin position="124"/>
        <end position="142"/>
    </location>
</feature>
<feature type="transmembrane region" description="Helical" evidence="5">
    <location>
        <begin position="12"/>
        <end position="36"/>
    </location>
</feature>
<dbReference type="Gene3D" id="1.10.3080.10">
    <property type="entry name" value="Clc chloride channel"/>
    <property type="match status" value="1"/>
</dbReference>
<reference evidence="6 7" key="1">
    <citation type="journal article" date="2019" name="Int. J. Syst. Evol. Microbiol.">
        <title>The Global Catalogue of Microorganisms (GCM) 10K type strain sequencing project: providing services to taxonomists for standard genome sequencing and annotation.</title>
        <authorList>
            <consortium name="The Broad Institute Genomics Platform"/>
            <consortium name="The Broad Institute Genome Sequencing Center for Infectious Disease"/>
            <person name="Wu L."/>
            <person name="Ma J."/>
        </authorList>
    </citation>
    <scope>NUCLEOTIDE SEQUENCE [LARGE SCALE GENOMIC DNA]</scope>
    <source>
        <strain evidence="6 7">JCM 13249</strain>
    </source>
</reference>
<keyword evidence="7" id="KW-1185">Reference proteome</keyword>
<keyword evidence="3 5" id="KW-1133">Transmembrane helix</keyword>
<evidence type="ECO:0000313" key="6">
    <source>
        <dbReference type="EMBL" id="GAA1745499.1"/>
    </source>
</evidence>
<dbReference type="PRINTS" id="PR00762">
    <property type="entry name" value="CLCHANNEL"/>
</dbReference>
<feature type="transmembrane region" description="Helical" evidence="5">
    <location>
        <begin position="184"/>
        <end position="205"/>
    </location>
</feature>
<organism evidence="6 7">
    <name type="scientific">Luedemannella helvata</name>
    <dbReference type="NCBI Taxonomy" id="349315"/>
    <lineage>
        <taxon>Bacteria</taxon>
        <taxon>Bacillati</taxon>
        <taxon>Actinomycetota</taxon>
        <taxon>Actinomycetes</taxon>
        <taxon>Micromonosporales</taxon>
        <taxon>Micromonosporaceae</taxon>
        <taxon>Luedemannella</taxon>
    </lineage>
</organism>
<gene>
    <name evidence="6" type="ORF">GCM10009681_15510</name>
</gene>
<dbReference type="PANTHER" id="PTHR43427">
    <property type="entry name" value="CHLORIDE CHANNEL PROTEIN CLC-E"/>
    <property type="match status" value="1"/>
</dbReference>
<evidence type="ECO:0000256" key="1">
    <source>
        <dbReference type="ARBA" id="ARBA00004141"/>
    </source>
</evidence>
<dbReference type="SUPFAM" id="SSF81340">
    <property type="entry name" value="Clc chloride channel"/>
    <property type="match status" value="1"/>
</dbReference>
<dbReference type="Proteomes" id="UP001500655">
    <property type="component" value="Unassembled WGS sequence"/>
</dbReference>
<dbReference type="InterPro" id="IPR014743">
    <property type="entry name" value="Cl-channel_core"/>
</dbReference>
<evidence type="ECO:0000256" key="3">
    <source>
        <dbReference type="ARBA" id="ARBA00022989"/>
    </source>
</evidence>
<dbReference type="InterPro" id="IPR001807">
    <property type="entry name" value="ClC"/>
</dbReference>
<dbReference type="Pfam" id="PF00654">
    <property type="entry name" value="Voltage_CLC"/>
    <property type="match status" value="1"/>
</dbReference>
<keyword evidence="2 5" id="KW-0812">Transmembrane</keyword>
<dbReference type="InterPro" id="IPR050368">
    <property type="entry name" value="ClC-type_chloride_channel"/>
</dbReference>
<dbReference type="CDD" id="cd00400">
    <property type="entry name" value="Voltage_gated_ClC"/>
    <property type="match status" value="1"/>
</dbReference>
<dbReference type="NCBIfam" id="NF002971">
    <property type="entry name" value="PRK03655.1"/>
    <property type="match status" value="1"/>
</dbReference>
<evidence type="ECO:0000313" key="7">
    <source>
        <dbReference type="Proteomes" id="UP001500655"/>
    </source>
</evidence>
<feature type="transmembrane region" description="Helical" evidence="5">
    <location>
        <begin position="148"/>
        <end position="172"/>
    </location>
</feature>
<feature type="transmembrane region" description="Helical" evidence="5">
    <location>
        <begin position="57"/>
        <end position="78"/>
    </location>
</feature>
<feature type="transmembrane region" description="Helical" evidence="5">
    <location>
        <begin position="349"/>
        <end position="367"/>
    </location>
</feature>
<proteinExistence type="predicted"/>
<dbReference type="PANTHER" id="PTHR43427:SF9">
    <property type="entry name" value="ION-TRANSPORT PROTEIN YFEO-RELATED"/>
    <property type="match status" value="1"/>
</dbReference>
<sequence>MSDDGAWSRRMLAITPAAIGVGVGCSFLLGAVLKLANSLEHGVWVALPEAAGFPPDSWWWILGVLTATGLAVGLVVAYLPGHAGPDPATEGLVAPPHAVSVVPGLLIAVTLALAGGVSLGPENPIIASSVALACALGVAWRGPATTPLWVGLASAGTIGAMFGTPVAAALVLSEMPGTDPREPLWDRLFAPLVAAGAGAVTTQLLGQPVFAVAVPRYPGLRLIDVVSGSVIAVAACALGLGIVALFPVAHAMFCRFRHPVIMLTCGGLVLGLLGVIGGRITLFKGLHEMQELTADVAAYSTLGLVLIIAVKAGALLVAASSGFRGGRIFPTVFIGVAIGLLASRIAPGVPTGVAIGSAVLGIVLAITHQGWLSLLMAAAVVADTTLLPILAIAVLPAWLFVRSRHGMVIEEPAPPRPTPA</sequence>
<name>A0ABN2K0C8_9ACTN</name>
<feature type="transmembrane region" description="Helical" evidence="5">
    <location>
        <begin position="98"/>
        <end position="117"/>
    </location>
</feature>
<feature type="transmembrane region" description="Helical" evidence="5">
    <location>
        <begin position="260"/>
        <end position="277"/>
    </location>
</feature>
<accession>A0ABN2K0C8</accession>
<dbReference type="RefSeq" id="WP_344078435.1">
    <property type="nucleotide sequence ID" value="NZ_BAAALS010000006.1"/>
</dbReference>
<feature type="transmembrane region" description="Helical" evidence="5">
    <location>
        <begin position="297"/>
        <end position="319"/>
    </location>
</feature>
<feature type="transmembrane region" description="Helical" evidence="5">
    <location>
        <begin position="225"/>
        <end position="248"/>
    </location>
</feature>
<feature type="transmembrane region" description="Helical" evidence="5">
    <location>
        <begin position="326"/>
        <end position="343"/>
    </location>
</feature>
<comment type="subcellular location">
    <subcellularLocation>
        <location evidence="1">Membrane</location>
        <topology evidence="1">Multi-pass membrane protein</topology>
    </subcellularLocation>
</comment>
<protein>
    <submittedName>
        <fullName evidence="6">Ion channel protein</fullName>
    </submittedName>
</protein>
<keyword evidence="4 5" id="KW-0472">Membrane</keyword>
<evidence type="ECO:0000256" key="5">
    <source>
        <dbReference type="SAM" id="Phobius"/>
    </source>
</evidence>
<evidence type="ECO:0000256" key="4">
    <source>
        <dbReference type="ARBA" id="ARBA00023136"/>
    </source>
</evidence>
<comment type="caution">
    <text evidence="6">The sequence shown here is derived from an EMBL/GenBank/DDBJ whole genome shotgun (WGS) entry which is preliminary data.</text>
</comment>
<dbReference type="EMBL" id="BAAALS010000006">
    <property type="protein sequence ID" value="GAA1745499.1"/>
    <property type="molecule type" value="Genomic_DNA"/>
</dbReference>
<feature type="transmembrane region" description="Helical" evidence="5">
    <location>
        <begin position="374"/>
        <end position="401"/>
    </location>
</feature>
<evidence type="ECO:0000256" key="2">
    <source>
        <dbReference type="ARBA" id="ARBA00022692"/>
    </source>
</evidence>